<dbReference type="GO" id="GO:0016020">
    <property type="term" value="C:membrane"/>
    <property type="evidence" value="ECO:0007669"/>
    <property type="project" value="TreeGrafter"/>
</dbReference>
<feature type="transmembrane region" description="Helical" evidence="12">
    <location>
        <begin position="1144"/>
        <end position="1163"/>
    </location>
</feature>
<dbReference type="FunFam" id="1.20.1640.10:FF:000029">
    <property type="entry name" value="Putative Patched sphingolipid transporter"/>
    <property type="match status" value="1"/>
</dbReference>
<evidence type="ECO:0000256" key="2">
    <source>
        <dbReference type="ARBA" id="ARBA00005585"/>
    </source>
</evidence>
<comment type="subcellular location">
    <subcellularLocation>
        <location evidence="1">Endomembrane system</location>
        <topology evidence="1">Multi-pass membrane protein</topology>
    </subcellularLocation>
</comment>
<keyword evidence="3" id="KW-0813">Transport</keyword>
<dbReference type="GO" id="GO:0006629">
    <property type="term" value="P:lipid metabolic process"/>
    <property type="evidence" value="ECO:0007669"/>
    <property type="project" value="UniProtKB-KW"/>
</dbReference>
<dbReference type="Proteomes" id="UP000094565">
    <property type="component" value="Chromosome 1"/>
</dbReference>
<evidence type="ECO:0000256" key="5">
    <source>
        <dbReference type="ARBA" id="ARBA00022729"/>
    </source>
</evidence>
<dbReference type="InterPro" id="IPR053958">
    <property type="entry name" value="HMGCR/SNAP/NPC1-like_SSD"/>
</dbReference>
<evidence type="ECO:0000256" key="10">
    <source>
        <dbReference type="ARBA" id="ARBA00023157"/>
    </source>
</evidence>
<dbReference type="GO" id="GO:0015918">
    <property type="term" value="P:sterol transport"/>
    <property type="evidence" value="ECO:0007669"/>
    <property type="project" value="TreeGrafter"/>
</dbReference>
<sequence>MKTLLPLLLLFVAGLVQATKVHEAGICALRGSCGKKNFFGSDLPCPDNTFSSPSSPSDFDLLEQICGKEFADTNTYTCCDTSQLLSLQKQLKKVDPIIASCPACRSNFYTLFCSFTCSPDQSQFVNVTDTVKSTTGEDAVSELDYYIQSSWAEEFYDSCKDIKFGASNGYAMDLIGGGAKNYSDFLKFLGDEKPLLGGSPFQINFQYSSNSTPQWVEYPDNPVRACNDSNPDYKCACSDCPGSCPVLPSRNSPKQCRVGVLPCFSFAVVVLYSIVLLGYIAYKTSRYTKSRTSLLLHDDLALDESRYDYSSEDEQFFNNEFEYNSSYYPINSKLEEWFCKLGFFCSTSPKTVIFVSLLVSLTLTSFMRFIELEEDPVKLWVSPQAEAFQQKQVFDEKFGPFYRTQQIFVINETGPVLSYDTVKWWFEKESTILSLQANASDYQSDPITLQDLCLKPINDACVVESFTQYFGGDSSSLTEENWEKKLTSCANSPVNCLPSFQQPLKKSLVFGTDQLGDFDILKSNALVITLVVNNSNDVNSTQFQNSLAWEKVLESHLLDLKEESAQRGLKLSFSTESSLQKELNKSTNTDINIIVISYLLMFLYAAVALGSNAINREWSLTSLVHTRFTLGLSGIIIVLLSVSSSAGFWSIFGLKSTLIIAEVIPFLVLAIGVDNIFLISHELNTVNMNYSTESIPLRVSKAMGKIGPSILLSSSSQVFCFALATVVSMPAVRNFAAYCTMAVFFNCILQTTAFVSLLTLDQIRLEDNRLDVFPFVKVDRGVQFGNSNNQEGLIIDELLDTSNDNVFSELIKKYYAPFIFNKNIKPCILAVFGTFTIFCLSLLPEVQFGLDQRIALPRDSFLIDYFDGIYNYLGVGPPTYFVVDGMNVTERSNQQKLCGRFSTCEEFSLVNVLEQERKRSEISTIYEPTSSWIDDFFLWLNPDLTDCCKFRKGTNQTEICPIYAPSRQCEVCYENHEPGWNITMEGLPQGEEFMKYFDIWIESPSDPCPLGGKAPYSSSVFTDVNRTNVESFVFRTSHVPLRSQDDFIRAYKESLRITNEVKEYTGIKDLFAYSPFYIFFVQYASIVKLTFSLVAAALLVIFLFAVTLLGSFASALILILTVVMILIDMGGIMALWGINLNAVSLVNILICVGLSVEFCTHIVRGFTIGDPAINFNTSLDTTYAFSSKQSRAFKSLTTIGGSVFGGITLTKIVGVTVLAFTRSQIFEVYYFRMWFSLVVLASLHSLMFLPVILSYAGGRGYISSSYASLVSDELIDRLQEQTLD</sequence>
<dbReference type="PANTHER" id="PTHR45727">
    <property type="entry name" value="NPC INTRACELLULAR CHOLESTEROL TRANSPORTER 1"/>
    <property type="match status" value="1"/>
</dbReference>
<evidence type="ECO:0000256" key="4">
    <source>
        <dbReference type="ARBA" id="ARBA00022692"/>
    </source>
</evidence>
<evidence type="ECO:0000259" key="14">
    <source>
        <dbReference type="PROSITE" id="PS50156"/>
    </source>
</evidence>
<keyword evidence="5 13" id="KW-0732">Signal</keyword>
<feature type="transmembrane region" description="Helical" evidence="12">
    <location>
        <begin position="630"/>
        <end position="652"/>
    </location>
</feature>
<feature type="transmembrane region" description="Helical" evidence="12">
    <location>
        <begin position="827"/>
        <end position="844"/>
    </location>
</feature>
<feature type="transmembrane region" description="Helical" evidence="12">
    <location>
        <begin position="1196"/>
        <end position="1221"/>
    </location>
</feature>
<dbReference type="GO" id="GO:0012505">
    <property type="term" value="C:endomembrane system"/>
    <property type="evidence" value="ECO:0007669"/>
    <property type="project" value="UniProtKB-SubCell"/>
</dbReference>
<reference evidence="15 16" key="1">
    <citation type="submission" date="2016-02" db="EMBL/GenBank/DDBJ databases">
        <title>Comparative genomic and transcriptomic foundation for Pichia pastoris.</title>
        <authorList>
            <person name="Love K.R."/>
            <person name="Shah K.A."/>
            <person name="Whittaker C.A."/>
            <person name="Wu J."/>
            <person name="Bartlett M.C."/>
            <person name="Ma D."/>
            <person name="Leeson R.L."/>
            <person name="Priest M."/>
            <person name="Young S.K."/>
            <person name="Love J.C."/>
        </authorList>
    </citation>
    <scope>NUCLEOTIDE SEQUENCE [LARGE SCALE GENOMIC DNA]</scope>
    <source>
        <strain evidence="15 16">ATCC 28485</strain>
    </source>
</reference>
<dbReference type="EMBL" id="CP014584">
    <property type="protein sequence ID" value="ANZ73700.1"/>
    <property type="molecule type" value="Genomic_DNA"/>
</dbReference>
<keyword evidence="10" id="KW-1015">Disulfide bond</keyword>
<organism evidence="15 16">
    <name type="scientific">Komagataella pastoris</name>
    <name type="common">Yeast</name>
    <name type="synonym">Pichia pastoris</name>
    <dbReference type="NCBI Taxonomy" id="4922"/>
    <lineage>
        <taxon>Eukaryota</taxon>
        <taxon>Fungi</taxon>
        <taxon>Dikarya</taxon>
        <taxon>Ascomycota</taxon>
        <taxon>Saccharomycotina</taxon>
        <taxon>Pichiomycetes</taxon>
        <taxon>Pichiales</taxon>
        <taxon>Pichiaceae</taxon>
        <taxon>Komagataella</taxon>
    </lineage>
</organism>
<feature type="signal peptide" evidence="13">
    <location>
        <begin position="1"/>
        <end position="18"/>
    </location>
</feature>
<evidence type="ECO:0000256" key="3">
    <source>
        <dbReference type="ARBA" id="ARBA00022448"/>
    </source>
</evidence>
<dbReference type="Pfam" id="PF16414">
    <property type="entry name" value="NPC1_N"/>
    <property type="match status" value="1"/>
</dbReference>
<feature type="transmembrane region" description="Helical" evidence="12">
    <location>
        <begin position="591"/>
        <end position="609"/>
    </location>
</feature>
<feature type="chain" id="PRO_5008539294" evidence="13">
    <location>
        <begin position="19"/>
        <end position="1284"/>
    </location>
</feature>
<keyword evidence="6 12" id="KW-1133">Transmembrane helix</keyword>
<feature type="transmembrane region" description="Helical" evidence="12">
    <location>
        <begin position="658"/>
        <end position="679"/>
    </location>
</feature>
<evidence type="ECO:0000256" key="7">
    <source>
        <dbReference type="ARBA" id="ARBA00023055"/>
    </source>
</evidence>
<accession>A0A1B2J6W0</accession>
<dbReference type="SUPFAM" id="SSF82866">
    <property type="entry name" value="Multidrug efflux transporter AcrB transmembrane domain"/>
    <property type="match status" value="2"/>
</dbReference>
<dbReference type="PANTHER" id="PTHR45727:SF2">
    <property type="entry name" value="NPC INTRACELLULAR CHOLESTEROL TRANSPORTER 1"/>
    <property type="match status" value="1"/>
</dbReference>
<dbReference type="InterPro" id="IPR053956">
    <property type="entry name" value="NPC1_MLD"/>
</dbReference>
<protein>
    <submittedName>
        <fullName evidence="15">BA75_01371T0</fullName>
    </submittedName>
</protein>
<evidence type="ECO:0000256" key="9">
    <source>
        <dbReference type="ARBA" id="ARBA00023136"/>
    </source>
</evidence>
<feature type="transmembrane region" description="Helical" evidence="12">
    <location>
        <begin position="710"/>
        <end position="729"/>
    </location>
</feature>
<evidence type="ECO:0000256" key="12">
    <source>
        <dbReference type="SAM" id="Phobius"/>
    </source>
</evidence>
<dbReference type="InterPro" id="IPR032190">
    <property type="entry name" value="NPC1_N"/>
</dbReference>
<keyword evidence="8" id="KW-0443">Lipid metabolism</keyword>
<evidence type="ECO:0000256" key="11">
    <source>
        <dbReference type="ARBA" id="ARBA00023180"/>
    </source>
</evidence>
<comment type="similarity">
    <text evidence="2">Belongs to the patched family.</text>
</comment>
<keyword evidence="11" id="KW-0325">Glycoprotein</keyword>
<evidence type="ECO:0000256" key="8">
    <source>
        <dbReference type="ARBA" id="ARBA00023098"/>
    </source>
</evidence>
<keyword evidence="7" id="KW-0445">Lipid transport</keyword>
<dbReference type="FunFam" id="1.20.1640.10:FF:000008">
    <property type="entry name" value="NPC intracellular cholesterol transporter 1"/>
    <property type="match status" value="1"/>
</dbReference>
<dbReference type="Pfam" id="PF22314">
    <property type="entry name" value="NPC1_MLD"/>
    <property type="match status" value="1"/>
</dbReference>
<dbReference type="Gene3D" id="1.20.1640.10">
    <property type="entry name" value="Multidrug efflux transporter AcrB transmembrane domain"/>
    <property type="match status" value="2"/>
</dbReference>
<gene>
    <name evidence="15" type="primary">NCR1</name>
    <name evidence="15" type="ORF">ATY40_BA7501371</name>
</gene>
<dbReference type="PROSITE" id="PS50156">
    <property type="entry name" value="SSD"/>
    <property type="match status" value="1"/>
</dbReference>
<feature type="transmembrane region" description="Helical" evidence="12">
    <location>
        <begin position="1233"/>
        <end position="1256"/>
    </location>
</feature>
<feature type="transmembrane region" description="Helical" evidence="12">
    <location>
        <begin position="1116"/>
        <end position="1138"/>
    </location>
</feature>
<dbReference type="InterPro" id="IPR000731">
    <property type="entry name" value="SSD"/>
</dbReference>
<feature type="domain" description="SSD" evidence="14">
    <location>
        <begin position="590"/>
        <end position="760"/>
    </location>
</feature>
<keyword evidence="4 12" id="KW-0812">Transmembrane</keyword>
<feature type="transmembrane region" description="Helical" evidence="12">
    <location>
        <begin position="1089"/>
        <end position="1109"/>
    </location>
</feature>
<keyword evidence="16" id="KW-1185">Reference proteome</keyword>
<evidence type="ECO:0000313" key="15">
    <source>
        <dbReference type="EMBL" id="ANZ73700.1"/>
    </source>
</evidence>
<feature type="transmembrane region" description="Helical" evidence="12">
    <location>
        <begin position="259"/>
        <end position="282"/>
    </location>
</feature>
<dbReference type="Pfam" id="PF12349">
    <property type="entry name" value="Sterol-sensing"/>
    <property type="match status" value="1"/>
</dbReference>
<evidence type="ECO:0000256" key="6">
    <source>
        <dbReference type="ARBA" id="ARBA00022989"/>
    </source>
</evidence>
<feature type="transmembrane region" description="Helical" evidence="12">
    <location>
        <begin position="735"/>
        <end position="760"/>
    </location>
</feature>
<keyword evidence="9 12" id="KW-0472">Membrane</keyword>
<proteinExistence type="inferred from homology"/>
<dbReference type="OrthoDB" id="6510177at2759"/>
<dbReference type="GO" id="GO:0032934">
    <property type="term" value="F:sterol binding"/>
    <property type="evidence" value="ECO:0007669"/>
    <property type="project" value="TreeGrafter"/>
</dbReference>
<evidence type="ECO:0000256" key="1">
    <source>
        <dbReference type="ARBA" id="ARBA00004127"/>
    </source>
</evidence>
<evidence type="ECO:0000256" key="13">
    <source>
        <dbReference type="SAM" id="SignalP"/>
    </source>
</evidence>
<evidence type="ECO:0000313" key="16">
    <source>
        <dbReference type="Proteomes" id="UP000094565"/>
    </source>
</evidence>
<name>A0A1B2J6W0_PICPA</name>